<dbReference type="PANTHER" id="PTHR12800">
    <property type="entry name" value="CDC37-RELATED"/>
    <property type="match status" value="1"/>
</dbReference>
<feature type="domain" description="Cdc37 C-terminal" evidence="8">
    <location>
        <begin position="331"/>
        <end position="427"/>
    </location>
</feature>
<feature type="compositionally biased region" description="Low complexity" evidence="7">
    <location>
        <begin position="169"/>
        <end position="179"/>
    </location>
</feature>
<evidence type="ECO:0000256" key="6">
    <source>
        <dbReference type="SAM" id="Coils"/>
    </source>
</evidence>
<dbReference type="InterPro" id="IPR013874">
    <property type="entry name" value="Cdc37_Hsp90-bd"/>
</dbReference>
<keyword evidence="4" id="KW-0143">Chaperone</keyword>
<evidence type="ECO:0000259" key="10">
    <source>
        <dbReference type="SMART" id="SM01071"/>
    </source>
</evidence>
<name>A0A167FI12_9ASCO</name>
<protein>
    <recommendedName>
        <fullName evidence="5">Hsp90 chaperone protein kinase-targeting subunit</fullName>
    </recommendedName>
</protein>
<feature type="region of interest" description="Disordered" evidence="7">
    <location>
        <begin position="159"/>
        <end position="185"/>
    </location>
</feature>
<reference evidence="11 12" key="1">
    <citation type="submission" date="2016-02" db="EMBL/GenBank/DDBJ databases">
        <title>Complete genome sequence and transcriptome regulation of the pentose utilising yeast Sugiyamaella lignohabitans.</title>
        <authorList>
            <person name="Bellasio M."/>
            <person name="Peymann A."/>
            <person name="Valli M."/>
            <person name="Sipitzky M."/>
            <person name="Graf A."/>
            <person name="Sauer M."/>
            <person name="Marx H."/>
            <person name="Mattanovich D."/>
        </authorList>
    </citation>
    <scope>NUCLEOTIDE SEQUENCE [LARGE SCALE GENOMIC DNA]</scope>
    <source>
        <strain evidence="11 12">CBS 10342</strain>
    </source>
</reference>
<dbReference type="GO" id="GO:0019901">
    <property type="term" value="F:protein kinase binding"/>
    <property type="evidence" value="ECO:0007669"/>
    <property type="project" value="InterPro"/>
</dbReference>
<feature type="compositionally biased region" description="Polar residues" evidence="7">
    <location>
        <begin position="159"/>
        <end position="168"/>
    </location>
</feature>
<evidence type="ECO:0000256" key="2">
    <source>
        <dbReference type="ARBA" id="ARBA00006222"/>
    </source>
</evidence>
<dbReference type="Gene3D" id="1.20.58.610">
    <property type="entry name" value="Cdc37, Hsp90 binding domain"/>
    <property type="match status" value="1"/>
</dbReference>
<dbReference type="GO" id="GO:0006457">
    <property type="term" value="P:protein folding"/>
    <property type="evidence" value="ECO:0007669"/>
    <property type="project" value="TreeGrafter"/>
</dbReference>
<dbReference type="OrthoDB" id="440202at2759"/>
<dbReference type="SMART" id="SM01071">
    <property type="entry name" value="CDC37_N"/>
    <property type="match status" value="1"/>
</dbReference>
<gene>
    <name evidence="11" type="primary">CDC37</name>
    <name evidence="11" type="ORF">AWJ20_2951</name>
</gene>
<comment type="subcellular location">
    <subcellularLocation>
        <location evidence="1">Cytoplasm</location>
    </subcellularLocation>
</comment>
<dbReference type="InterPro" id="IPR038189">
    <property type="entry name" value="Cdc37_Hsp90-bd_sf"/>
</dbReference>
<evidence type="ECO:0000313" key="12">
    <source>
        <dbReference type="Proteomes" id="UP000189580"/>
    </source>
</evidence>
<feature type="coiled-coil region" evidence="6">
    <location>
        <begin position="85"/>
        <end position="112"/>
    </location>
</feature>
<feature type="domain" description="Cdc37 Hsp90 binding" evidence="9">
    <location>
        <begin position="132"/>
        <end position="313"/>
    </location>
</feature>
<evidence type="ECO:0000259" key="8">
    <source>
        <dbReference type="SMART" id="SM01069"/>
    </source>
</evidence>
<dbReference type="AlphaFoldDB" id="A0A167FI12"/>
<evidence type="ECO:0000313" key="11">
    <source>
        <dbReference type="EMBL" id="ANB15324.1"/>
    </source>
</evidence>
<proteinExistence type="inferred from homology"/>
<dbReference type="Proteomes" id="UP000189580">
    <property type="component" value="Chromosome b"/>
</dbReference>
<accession>A0A167FI12</accession>
<dbReference type="GO" id="GO:0050821">
    <property type="term" value="P:protein stabilization"/>
    <property type="evidence" value="ECO:0007669"/>
    <property type="project" value="TreeGrafter"/>
</dbReference>
<feature type="domain" description="Cdc37 N-terminal" evidence="10">
    <location>
        <begin position="1"/>
        <end position="129"/>
    </location>
</feature>
<comment type="similarity">
    <text evidence="2">Belongs to the CDC37 family.</text>
</comment>
<dbReference type="SMART" id="SM01070">
    <property type="entry name" value="CDC37_M"/>
    <property type="match status" value="1"/>
</dbReference>
<dbReference type="EMBL" id="CP014503">
    <property type="protein sequence ID" value="ANB15324.1"/>
    <property type="molecule type" value="Genomic_DNA"/>
</dbReference>
<evidence type="ECO:0000256" key="1">
    <source>
        <dbReference type="ARBA" id="ARBA00004496"/>
    </source>
</evidence>
<dbReference type="SUPFAM" id="SSF101391">
    <property type="entry name" value="Hsp90 co-chaperone CDC37"/>
    <property type="match status" value="1"/>
</dbReference>
<dbReference type="GO" id="GO:0051082">
    <property type="term" value="F:unfolded protein binding"/>
    <property type="evidence" value="ECO:0007669"/>
    <property type="project" value="TreeGrafter"/>
</dbReference>
<organism evidence="11 12">
    <name type="scientific">Sugiyamaella lignohabitans</name>
    <dbReference type="NCBI Taxonomy" id="796027"/>
    <lineage>
        <taxon>Eukaryota</taxon>
        <taxon>Fungi</taxon>
        <taxon>Dikarya</taxon>
        <taxon>Ascomycota</taxon>
        <taxon>Saccharomycotina</taxon>
        <taxon>Dipodascomycetes</taxon>
        <taxon>Dipodascales</taxon>
        <taxon>Trichomonascaceae</taxon>
        <taxon>Sugiyamaella</taxon>
    </lineage>
</organism>
<dbReference type="Pfam" id="PF08565">
    <property type="entry name" value="CDC37_M"/>
    <property type="match status" value="1"/>
</dbReference>
<dbReference type="PANTHER" id="PTHR12800:SF4">
    <property type="entry name" value="HSP90 CO-CHAPERONE CDC37"/>
    <property type="match status" value="1"/>
</dbReference>
<feature type="compositionally biased region" description="Low complexity" evidence="7">
    <location>
        <begin position="422"/>
        <end position="435"/>
    </location>
</feature>
<dbReference type="Pfam" id="PF08564">
    <property type="entry name" value="CDC37_C"/>
    <property type="match status" value="1"/>
</dbReference>
<dbReference type="GO" id="GO:0031072">
    <property type="term" value="F:heat shock protein binding"/>
    <property type="evidence" value="ECO:0007669"/>
    <property type="project" value="TreeGrafter"/>
</dbReference>
<evidence type="ECO:0000259" key="9">
    <source>
        <dbReference type="SMART" id="SM01070"/>
    </source>
</evidence>
<evidence type="ECO:0000256" key="3">
    <source>
        <dbReference type="ARBA" id="ARBA00022490"/>
    </source>
</evidence>
<sequence length="454" mass="49927">MNAALLKRVDQLIAASDHENISNDIPKAVSLACKGFTDLRPTPAGPDGEIDDGQTGPAYTDMIESLLVQISQQVEGSSDKESKTVAELKKHREQLKTALNNETKEYNELLEERSRHIVSDDIHTGFDSTLINKAAKEQHVANSEGKGKAKENQTSIEVINTPGSQVNPSSTGSSSGTSGDPDIDAAASPKALEFASLPSDNLPRLYAFLDENPQIIKESEKDALMMVAFEQQLSGDPKEMAKMKNTVHNALLLQYCSTLGGPQGTRLFFSRISKKDHPALEAFNKDVDFTYNHIKQRCEIISQQKDDETEQEEGVEQIQLHAVDPNTEIVVTVPEEDSEGRAVYEQLSDPLRKAIETKKLDEINKVLGEMTVADAEKAVEALNLSGVLSVEEKIYDVNEWQAEKERILKEEAYDEMEKEVFGTGSPSQPTTTSATDRGSAEDTQPFGDTNDEVD</sequence>
<dbReference type="KEGG" id="slb:AWJ20_2951"/>
<evidence type="ECO:0000256" key="5">
    <source>
        <dbReference type="ARBA" id="ARBA00031396"/>
    </source>
</evidence>
<dbReference type="GeneID" id="30034919"/>
<evidence type="ECO:0000256" key="7">
    <source>
        <dbReference type="SAM" id="MobiDB-lite"/>
    </source>
</evidence>
<dbReference type="RefSeq" id="XP_018737801.1">
    <property type="nucleotide sequence ID" value="XM_018879932.1"/>
</dbReference>
<dbReference type="GO" id="GO:0051087">
    <property type="term" value="F:protein-folding chaperone binding"/>
    <property type="evidence" value="ECO:0007669"/>
    <property type="project" value="TreeGrafter"/>
</dbReference>
<feature type="region of interest" description="Disordered" evidence="7">
    <location>
        <begin position="416"/>
        <end position="454"/>
    </location>
</feature>
<dbReference type="SMART" id="SM01069">
    <property type="entry name" value="CDC37_C"/>
    <property type="match status" value="1"/>
</dbReference>
<keyword evidence="6" id="KW-0175">Coiled coil</keyword>
<dbReference type="InterPro" id="IPR013855">
    <property type="entry name" value="Cdc37_N_dom"/>
</dbReference>
<evidence type="ECO:0000256" key="4">
    <source>
        <dbReference type="ARBA" id="ARBA00023186"/>
    </source>
</evidence>
<keyword evidence="12" id="KW-1185">Reference proteome</keyword>
<dbReference type="InterPro" id="IPR013873">
    <property type="entry name" value="Cdc37_C"/>
</dbReference>
<dbReference type="GO" id="GO:0005737">
    <property type="term" value="C:cytoplasm"/>
    <property type="evidence" value="ECO:0007669"/>
    <property type="project" value="UniProtKB-SubCell"/>
</dbReference>
<dbReference type="InterPro" id="IPR004918">
    <property type="entry name" value="Cdc37"/>
</dbReference>
<keyword evidence="3" id="KW-0963">Cytoplasm</keyword>